<dbReference type="AlphaFoldDB" id="A0A1L0CWP4"/>
<proteinExistence type="predicted"/>
<evidence type="ECO:0000256" key="5">
    <source>
        <dbReference type="ARBA" id="ARBA00023015"/>
    </source>
</evidence>
<evidence type="ECO:0000259" key="9">
    <source>
        <dbReference type="PROSITE" id="PS50073"/>
    </source>
</evidence>
<dbReference type="OrthoDB" id="3973159at2759"/>
<evidence type="ECO:0000313" key="10">
    <source>
        <dbReference type="EMBL" id="SGZ39255.1"/>
    </source>
</evidence>
<comment type="subcellular location">
    <subcellularLocation>
        <location evidence="1">Nucleus</location>
    </subcellularLocation>
</comment>
<keyword evidence="2" id="KW-0479">Metal-binding</keyword>
<keyword evidence="7" id="KW-0539">Nucleus</keyword>
<dbReference type="InterPro" id="IPR001083">
    <property type="entry name" value="Cu_fist_DNA-bd_dom"/>
</dbReference>
<feature type="region of interest" description="Disordered" evidence="8">
    <location>
        <begin position="143"/>
        <end position="162"/>
    </location>
</feature>
<dbReference type="GO" id="GO:0000981">
    <property type="term" value="F:DNA-binding transcription factor activity, RNA polymerase II-specific"/>
    <property type="evidence" value="ECO:0007669"/>
    <property type="project" value="TreeGrafter"/>
</dbReference>
<dbReference type="PRINTS" id="PR00617">
    <property type="entry name" value="COPPERFIST"/>
</dbReference>
<dbReference type="PANTHER" id="PTHR28088:SF7">
    <property type="entry name" value="METAL-BINDING ACTIVATOR 1"/>
    <property type="match status" value="1"/>
</dbReference>
<dbReference type="PROSITE" id="PS50073">
    <property type="entry name" value="COPPER_FIST_2"/>
    <property type="match status" value="1"/>
</dbReference>
<dbReference type="PROSITE" id="PS01119">
    <property type="entry name" value="COPPER_FIST_1"/>
    <property type="match status" value="1"/>
</dbReference>
<protein>
    <recommendedName>
        <fullName evidence="9">Copper-fist domain-containing protein</fullName>
    </recommendedName>
</protein>
<keyword evidence="6" id="KW-0804">Transcription</keyword>
<dbReference type="GO" id="GO:0006879">
    <property type="term" value="P:intracellular iron ion homeostasis"/>
    <property type="evidence" value="ECO:0007669"/>
    <property type="project" value="TreeGrafter"/>
</dbReference>
<dbReference type="Proteomes" id="UP000183365">
    <property type="component" value="Unassembled WGS sequence"/>
</dbReference>
<dbReference type="SUPFAM" id="SSF57879">
    <property type="entry name" value="Zinc domain conserved in yeast copper-regulated transcription factors"/>
    <property type="match status" value="1"/>
</dbReference>
<dbReference type="InterPro" id="IPR051763">
    <property type="entry name" value="Copper_Homeo_Regul"/>
</dbReference>
<dbReference type="GO" id="GO:0006878">
    <property type="term" value="P:intracellular copper ion homeostasis"/>
    <property type="evidence" value="ECO:0007669"/>
    <property type="project" value="TreeGrafter"/>
</dbReference>
<sequence>MILIEGVKYACERCIRGHRATKCSHSDQPLVVIKNKGRPSTVCDYCKALRHNRNSHPEGSCSCGTEEKLKKKREQMREERRLKKIQQNAAKHLDTFSPSSENSSIVTNLQNNNLNTETYHSANCSCYDTGICNCHKTRKTNHKRISKKKHTKRRGSESSTDISGRILASHATDQISHSSINSFNSFRENSSMFSHDSFSNAKIMTLPHATNLTLEGSLLSFNNSGTNIYPLNNNTPLDSHLSSHTSPDDRPMLFSSHSKDLLKSSSKVASSSFDPETSVSPPNNLEQLTSINSFLSNSRRISNNNPSSNIHNDIHTLNEHKKTHWQIHNNRSNSFKRVDSINSFSTNNEANLRQTPDYSTTHATLFNPKYKENNKNDSHGLLDQVISGNNDIDVDLQNLLGSVPPSNPTQKKQTSNNEPLSFLETGLFDVSGSNNFTDYSFSKQENSVNVNPSKNDMLANFLPPEERIDANLNNIPMKTENSKYFDEFLSQNQDNLKFDEKLLEKSVTGFSAFNNVDTSLADNDFVNEPLPVTQSISEDFFNGIKFNNDMGQNDGLQKVQNKNLEICQVNSFHEKEDDEKKAMVLSLRPGTVGLSHLLGNIENER</sequence>
<organism evidence="10 11">
    <name type="scientific">Hanseniaspora guilliermondii</name>
    <dbReference type="NCBI Taxonomy" id="56406"/>
    <lineage>
        <taxon>Eukaryota</taxon>
        <taxon>Fungi</taxon>
        <taxon>Dikarya</taxon>
        <taxon>Ascomycota</taxon>
        <taxon>Saccharomycotina</taxon>
        <taxon>Saccharomycetes</taxon>
        <taxon>Saccharomycodales</taxon>
        <taxon>Saccharomycodaceae</taxon>
        <taxon>Hanseniaspora</taxon>
    </lineage>
</organism>
<feature type="domain" description="Copper-fist" evidence="9">
    <location>
        <begin position="1"/>
        <end position="40"/>
    </location>
</feature>
<evidence type="ECO:0000256" key="7">
    <source>
        <dbReference type="ARBA" id="ARBA00023242"/>
    </source>
</evidence>
<dbReference type="GO" id="GO:0005634">
    <property type="term" value="C:nucleus"/>
    <property type="evidence" value="ECO:0007669"/>
    <property type="project" value="UniProtKB-SubCell"/>
</dbReference>
<dbReference type="SMART" id="SM00412">
    <property type="entry name" value="Cu_FIST"/>
    <property type="match status" value="1"/>
</dbReference>
<evidence type="ECO:0000256" key="2">
    <source>
        <dbReference type="ARBA" id="ARBA00022723"/>
    </source>
</evidence>
<evidence type="ECO:0000256" key="1">
    <source>
        <dbReference type="ARBA" id="ARBA00004123"/>
    </source>
</evidence>
<accession>A0A1L0CWP4</accession>
<dbReference type="InterPro" id="IPR036395">
    <property type="entry name" value="Cu_fist_DNA-bd_dom_sf"/>
</dbReference>
<feature type="compositionally biased region" description="Polar residues" evidence="8">
    <location>
        <begin position="273"/>
        <end position="285"/>
    </location>
</feature>
<name>A0A1L0CWP4_9ASCO</name>
<gene>
    <name evidence="10" type="ORF">HGUI_01455</name>
</gene>
<dbReference type="EMBL" id="FQNF01000020">
    <property type="protein sequence ID" value="SGZ39255.1"/>
    <property type="molecule type" value="Genomic_DNA"/>
</dbReference>
<dbReference type="GO" id="GO:0045944">
    <property type="term" value="P:positive regulation of transcription by RNA polymerase II"/>
    <property type="evidence" value="ECO:0007669"/>
    <property type="project" value="TreeGrafter"/>
</dbReference>
<reference evidence="11" key="1">
    <citation type="submission" date="2016-11" db="EMBL/GenBank/DDBJ databases">
        <authorList>
            <person name="Guldener U."/>
        </authorList>
    </citation>
    <scope>NUCLEOTIDE SEQUENCE [LARGE SCALE GENOMIC DNA]</scope>
</reference>
<dbReference type="FunFam" id="3.90.430.10:FF:000001">
    <property type="entry name" value="Copper fist DNA-binding protein"/>
    <property type="match status" value="1"/>
</dbReference>
<keyword evidence="4" id="KW-0186">Copper</keyword>
<keyword evidence="5" id="KW-0805">Transcription regulation</keyword>
<evidence type="ECO:0000313" key="11">
    <source>
        <dbReference type="Proteomes" id="UP000183365"/>
    </source>
</evidence>
<evidence type="ECO:0000256" key="8">
    <source>
        <dbReference type="SAM" id="MobiDB-lite"/>
    </source>
</evidence>
<keyword evidence="3" id="KW-0862">Zinc</keyword>
<dbReference type="SMART" id="SM01090">
    <property type="entry name" value="Copper-fist"/>
    <property type="match status" value="1"/>
</dbReference>
<dbReference type="PANTHER" id="PTHR28088">
    <property type="entry name" value="TRANSCRIPTIONAL ACTIVATOR HAA1-RELATED"/>
    <property type="match status" value="1"/>
</dbReference>
<dbReference type="Pfam" id="PF00649">
    <property type="entry name" value="Copper-fist"/>
    <property type="match status" value="1"/>
</dbReference>
<dbReference type="GO" id="GO:0005507">
    <property type="term" value="F:copper ion binding"/>
    <property type="evidence" value="ECO:0007669"/>
    <property type="project" value="InterPro"/>
</dbReference>
<evidence type="ECO:0000256" key="6">
    <source>
        <dbReference type="ARBA" id="ARBA00023163"/>
    </source>
</evidence>
<dbReference type="GO" id="GO:0000978">
    <property type="term" value="F:RNA polymerase II cis-regulatory region sequence-specific DNA binding"/>
    <property type="evidence" value="ECO:0007669"/>
    <property type="project" value="TreeGrafter"/>
</dbReference>
<keyword evidence="11" id="KW-1185">Reference proteome</keyword>
<evidence type="ECO:0000256" key="4">
    <source>
        <dbReference type="ARBA" id="ARBA00023008"/>
    </source>
</evidence>
<evidence type="ECO:0000256" key="3">
    <source>
        <dbReference type="ARBA" id="ARBA00022833"/>
    </source>
</evidence>
<feature type="compositionally biased region" description="Basic residues" evidence="8">
    <location>
        <begin position="143"/>
        <end position="153"/>
    </location>
</feature>
<dbReference type="Gene3D" id="3.90.430.10">
    <property type="entry name" value="Copper fist DNA-binding domain"/>
    <property type="match status" value="1"/>
</dbReference>
<dbReference type="VEuPathDB" id="FungiDB:HGUI_01455"/>
<feature type="region of interest" description="Disordered" evidence="8">
    <location>
        <begin position="266"/>
        <end position="285"/>
    </location>
</feature>